<evidence type="ECO:0000256" key="5">
    <source>
        <dbReference type="ARBA" id="ARBA00022692"/>
    </source>
</evidence>
<dbReference type="Proteomes" id="UP000198778">
    <property type="component" value="Unassembled WGS sequence"/>
</dbReference>
<dbReference type="PRINTS" id="PR00813">
    <property type="entry name" value="BCTERIALGSPG"/>
</dbReference>
<evidence type="ECO:0000313" key="13">
    <source>
        <dbReference type="Proteomes" id="UP000198778"/>
    </source>
</evidence>
<organism evidence="12 13">
    <name type="scientific">Alkalicoccus daliensis</name>
    <dbReference type="NCBI Taxonomy" id="745820"/>
    <lineage>
        <taxon>Bacteria</taxon>
        <taxon>Bacillati</taxon>
        <taxon>Bacillota</taxon>
        <taxon>Bacilli</taxon>
        <taxon>Bacillales</taxon>
        <taxon>Bacillaceae</taxon>
        <taxon>Alkalicoccus</taxon>
    </lineage>
</organism>
<proteinExistence type="inferred from homology"/>
<evidence type="ECO:0000256" key="3">
    <source>
        <dbReference type="ARBA" id="ARBA00022475"/>
    </source>
</evidence>
<dbReference type="EMBL" id="FNIL01000001">
    <property type="protein sequence ID" value="SDN41383.1"/>
    <property type="molecule type" value="Genomic_DNA"/>
</dbReference>
<dbReference type="Gene3D" id="3.30.700.10">
    <property type="entry name" value="Glycoprotein, Type 4 Pilin"/>
    <property type="match status" value="1"/>
</dbReference>
<dbReference type="SUPFAM" id="SSF54523">
    <property type="entry name" value="Pili subunits"/>
    <property type="match status" value="1"/>
</dbReference>
<dbReference type="GO" id="GO:0015627">
    <property type="term" value="C:type II protein secretion system complex"/>
    <property type="evidence" value="ECO:0007669"/>
    <property type="project" value="InterPro"/>
</dbReference>
<dbReference type="PIRSF" id="PIRSF029928">
    <property type="entry name" value="Late_competence_ComGC"/>
    <property type="match status" value="1"/>
</dbReference>
<evidence type="ECO:0000256" key="1">
    <source>
        <dbReference type="ARBA" id="ARBA00004162"/>
    </source>
</evidence>
<evidence type="ECO:0000256" key="2">
    <source>
        <dbReference type="ARBA" id="ARBA00004241"/>
    </source>
</evidence>
<dbReference type="STRING" id="745820.SAMN04488053_101778"/>
<dbReference type="RefSeq" id="WP_244516638.1">
    <property type="nucleotide sequence ID" value="NZ_FNIL01000001.1"/>
</dbReference>
<feature type="chain" id="PRO_5035525022" description="ComG operon protein 3" evidence="11">
    <location>
        <begin position="14"/>
        <end position="106"/>
    </location>
</feature>
<dbReference type="GO" id="GO:0005886">
    <property type="term" value="C:plasma membrane"/>
    <property type="evidence" value="ECO:0007669"/>
    <property type="project" value="UniProtKB-SubCell"/>
</dbReference>
<keyword evidence="4 11" id="KW-0488">Methylation</keyword>
<reference evidence="13" key="1">
    <citation type="submission" date="2016-10" db="EMBL/GenBank/DDBJ databases">
        <authorList>
            <person name="Varghese N."/>
            <person name="Submissions S."/>
        </authorList>
    </citation>
    <scope>NUCLEOTIDE SEQUENCE [LARGE SCALE GENOMIC DNA]</scope>
    <source>
        <strain evidence="13">CGMCC 1.10369</strain>
    </source>
</reference>
<feature type="transmembrane region" description="Helical" evidence="10">
    <location>
        <begin position="12"/>
        <end position="34"/>
    </location>
</feature>
<dbReference type="GO" id="GO:0015628">
    <property type="term" value="P:protein secretion by the type II secretion system"/>
    <property type="evidence" value="ECO:0007669"/>
    <property type="project" value="InterPro"/>
</dbReference>
<feature type="modified residue" description="N-methylphenylalanine" evidence="11">
    <location>
        <position position="14"/>
    </location>
</feature>
<keyword evidence="8 10" id="KW-0178">Competence</keyword>
<evidence type="ECO:0000256" key="7">
    <source>
        <dbReference type="ARBA" id="ARBA00023136"/>
    </source>
</evidence>
<evidence type="ECO:0000256" key="10">
    <source>
        <dbReference type="PIRNR" id="PIRNR029928"/>
    </source>
</evidence>
<dbReference type="GO" id="GO:0009986">
    <property type="term" value="C:cell surface"/>
    <property type="evidence" value="ECO:0007669"/>
    <property type="project" value="UniProtKB-SubCell"/>
</dbReference>
<keyword evidence="7 10" id="KW-0472">Membrane</keyword>
<accession>A0A1H0B7T3</accession>
<dbReference type="AlphaFoldDB" id="A0A1H0B7T3"/>
<comment type="similarity">
    <text evidence="9 10">Belongs to the ComGC family.</text>
</comment>
<comment type="function">
    <text evidence="10">Required for transformation and DNA binding.</text>
</comment>
<dbReference type="NCBIfam" id="TIGR02532">
    <property type="entry name" value="IV_pilin_GFxxxE"/>
    <property type="match status" value="1"/>
</dbReference>
<evidence type="ECO:0000256" key="9">
    <source>
        <dbReference type="ARBA" id="ARBA00043982"/>
    </source>
</evidence>
<dbReference type="NCBIfam" id="NF040999">
    <property type="entry name" value="pilin_ComGC"/>
    <property type="match status" value="1"/>
</dbReference>
<dbReference type="GO" id="GO:0030420">
    <property type="term" value="P:establishment of competence for transformation"/>
    <property type="evidence" value="ECO:0007669"/>
    <property type="project" value="UniProtKB-UniRule"/>
</dbReference>
<sequence>MKKIMKFFKAQKGFTLIEVMVVLVIISILLLVFIPNLTKNHSVANEKSCSATLELVEAQIMAYQVETGKLPASINVMKEAGYVDSETCPNGEAITINGLKADSVGQ</sequence>
<dbReference type="PANTHER" id="PTHR30093:SF2">
    <property type="entry name" value="TYPE II SECRETION SYSTEM PROTEIN H"/>
    <property type="match status" value="1"/>
</dbReference>
<keyword evidence="3 10" id="KW-1003">Cell membrane</keyword>
<evidence type="ECO:0000256" key="11">
    <source>
        <dbReference type="PIRSR" id="PIRSR029928-50"/>
    </source>
</evidence>
<evidence type="ECO:0000256" key="6">
    <source>
        <dbReference type="ARBA" id="ARBA00022989"/>
    </source>
</evidence>
<name>A0A1H0B7T3_9BACI</name>
<dbReference type="InterPro" id="IPR016940">
    <property type="entry name" value="ComGC"/>
</dbReference>
<dbReference type="InterPro" id="IPR012902">
    <property type="entry name" value="N_methyl_site"/>
</dbReference>
<comment type="subunit">
    <text evidence="10">Homodimer.</text>
</comment>
<feature type="propeptide" id="PRO_5035525021" evidence="11">
    <location>
        <begin position="1"/>
        <end position="13"/>
    </location>
</feature>
<dbReference type="InterPro" id="IPR000983">
    <property type="entry name" value="Bac_GSPG_pilin"/>
</dbReference>
<gene>
    <name evidence="12" type="ORF">SAMN04488053_101778</name>
</gene>
<keyword evidence="5 10" id="KW-0812">Transmembrane</keyword>
<keyword evidence="13" id="KW-1185">Reference proteome</keyword>
<evidence type="ECO:0000256" key="4">
    <source>
        <dbReference type="ARBA" id="ARBA00022481"/>
    </source>
</evidence>
<keyword evidence="6 10" id="KW-1133">Transmembrane helix</keyword>
<dbReference type="InterPro" id="IPR045584">
    <property type="entry name" value="Pilin-like"/>
</dbReference>
<dbReference type="PROSITE" id="PS00409">
    <property type="entry name" value="PROKAR_NTER_METHYL"/>
    <property type="match status" value="1"/>
</dbReference>
<dbReference type="Pfam" id="PF07963">
    <property type="entry name" value="N_methyl"/>
    <property type="match status" value="1"/>
</dbReference>
<comment type="subcellular location">
    <subcellularLocation>
        <location evidence="1">Cell membrane</location>
        <topology evidence="1">Single-pass membrane protein</topology>
    </subcellularLocation>
    <subcellularLocation>
        <location evidence="2">Cell surface</location>
    </subcellularLocation>
</comment>
<keyword evidence="10" id="KW-0813">Transport</keyword>
<dbReference type="PANTHER" id="PTHR30093">
    <property type="entry name" value="GENERAL SECRETION PATHWAY PROTEIN G"/>
    <property type="match status" value="1"/>
</dbReference>
<protein>
    <recommendedName>
        <fullName evidence="10">ComG operon protein 3</fullName>
    </recommendedName>
</protein>
<evidence type="ECO:0000313" key="12">
    <source>
        <dbReference type="EMBL" id="SDN41383.1"/>
    </source>
</evidence>
<evidence type="ECO:0000256" key="8">
    <source>
        <dbReference type="ARBA" id="ARBA00023287"/>
    </source>
</evidence>